<dbReference type="CDD" id="cd04301">
    <property type="entry name" value="NAT_SF"/>
    <property type="match status" value="1"/>
</dbReference>
<dbReference type="EMBL" id="PYLZ01000008">
    <property type="protein sequence ID" value="PSW23395.1"/>
    <property type="molecule type" value="Genomic_DNA"/>
</dbReference>
<dbReference type="Proteomes" id="UP000240481">
    <property type="component" value="Unassembled WGS sequence"/>
</dbReference>
<dbReference type="AlphaFoldDB" id="A0A0J8VEH1"/>
<accession>A0A0J8VEH1</accession>
<dbReference type="PROSITE" id="PS51186">
    <property type="entry name" value="GNAT"/>
    <property type="match status" value="1"/>
</dbReference>
<dbReference type="Gene3D" id="3.40.630.30">
    <property type="match status" value="1"/>
</dbReference>
<dbReference type="RefSeq" id="WP_048898265.1">
    <property type="nucleotide sequence ID" value="NZ_AP024852.1"/>
</dbReference>
<dbReference type="InterPro" id="IPR000182">
    <property type="entry name" value="GNAT_dom"/>
</dbReference>
<sequence>MDIQRITWDQALSVRHTVLWPTKPPLFCKVEGDETAIHYGAFIDNNLVCVASIYIDDGSARLRKFATLPDFQGKGIGTKVIERAVEELKAYGVCYFWCDARISALGFYQRFDFKAQGEVFKKSDVSYYQMAVKWE</sequence>
<dbReference type="GO" id="GO:0016747">
    <property type="term" value="F:acyltransferase activity, transferring groups other than amino-acyl groups"/>
    <property type="evidence" value="ECO:0007669"/>
    <property type="project" value="InterPro"/>
</dbReference>
<evidence type="ECO:0000259" key="1">
    <source>
        <dbReference type="PROSITE" id="PS51186"/>
    </source>
</evidence>
<protein>
    <submittedName>
        <fullName evidence="2">N-acetyltransferase</fullName>
    </submittedName>
</protein>
<organism evidence="2 3">
    <name type="scientific">Photobacterium swingsii</name>
    <dbReference type="NCBI Taxonomy" id="680026"/>
    <lineage>
        <taxon>Bacteria</taxon>
        <taxon>Pseudomonadati</taxon>
        <taxon>Pseudomonadota</taxon>
        <taxon>Gammaproteobacteria</taxon>
        <taxon>Vibrionales</taxon>
        <taxon>Vibrionaceae</taxon>
        <taxon>Photobacterium</taxon>
    </lineage>
</organism>
<evidence type="ECO:0000313" key="2">
    <source>
        <dbReference type="EMBL" id="PSW23395.1"/>
    </source>
</evidence>
<comment type="caution">
    <text evidence="2">The sequence shown here is derived from an EMBL/GenBank/DDBJ whole genome shotgun (WGS) entry which is preliminary data.</text>
</comment>
<name>A0A0J8VEH1_9GAMM</name>
<dbReference type="Pfam" id="PF13673">
    <property type="entry name" value="Acetyltransf_10"/>
    <property type="match status" value="1"/>
</dbReference>
<feature type="domain" description="N-acetyltransferase" evidence="1">
    <location>
        <begin position="1"/>
        <end position="135"/>
    </location>
</feature>
<dbReference type="SUPFAM" id="SSF55729">
    <property type="entry name" value="Acyl-CoA N-acyltransferases (Nat)"/>
    <property type="match status" value="1"/>
</dbReference>
<reference evidence="2 3" key="1">
    <citation type="submission" date="2018-01" db="EMBL/GenBank/DDBJ databases">
        <title>Whole genome sequencing of Histamine producing bacteria.</title>
        <authorList>
            <person name="Butler K."/>
        </authorList>
    </citation>
    <scope>NUCLEOTIDE SEQUENCE [LARGE SCALE GENOMIC DNA]</scope>
    <source>
        <strain evidence="2 3">DSM 24669</strain>
    </source>
</reference>
<keyword evidence="3" id="KW-1185">Reference proteome</keyword>
<proteinExistence type="predicted"/>
<dbReference type="OrthoDB" id="1178186at2"/>
<dbReference type="STRING" id="680026.AB733_07855"/>
<evidence type="ECO:0000313" key="3">
    <source>
        <dbReference type="Proteomes" id="UP000240481"/>
    </source>
</evidence>
<dbReference type="InterPro" id="IPR016181">
    <property type="entry name" value="Acyl_CoA_acyltransferase"/>
</dbReference>
<gene>
    <name evidence="2" type="ORF">C9I94_14805</name>
</gene>
<keyword evidence="2" id="KW-0808">Transferase</keyword>